<dbReference type="GO" id="GO:0003677">
    <property type="term" value="F:DNA binding"/>
    <property type="evidence" value="ECO:0007669"/>
    <property type="project" value="InterPro"/>
</dbReference>
<feature type="region of interest" description="Disordered" evidence="1">
    <location>
        <begin position="430"/>
        <end position="453"/>
    </location>
</feature>
<dbReference type="SUPFAM" id="SSF46774">
    <property type="entry name" value="ARID-like"/>
    <property type="match status" value="1"/>
</dbReference>
<dbReference type="AlphaFoldDB" id="A0A164U5K1"/>
<dbReference type="SMART" id="SM01014">
    <property type="entry name" value="ARID"/>
    <property type="match status" value="1"/>
</dbReference>
<dbReference type="GO" id="GO:0008168">
    <property type="term" value="F:methyltransferase activity"/>
    <property type="evidence" value="ECO:0007669"/>
    <property type="project" value="TreeGrafter"/>
</dbReference>
<dbReference type="Proteomes" id="UP000076722">
    <property type="component" value="Unassembled WGS sequence"/>
</dbReference>
<feature type="region of interest" description="Disordered" evidence="1">
    <location>
        <begin position="586"/>
        <end position="636"/>
    </location>
</feature>
<dbReference type="CDD" id="cd16100">
    <property type="entry name" value="ARID"/>
    <property type="match status" value="1"/>
</dbReference>
<dbReference type="Gene3D" id="1.10.150.60">
    <property type="entry name" value="ARID DNA-binding domain"/>
    <property type="match status" value="1"/>
</dbReference>
<evidence type="ECO:0000313" key="4">
    <source>
        <dbReference type="Proteomes" id="UP000076722"/>
    </source>
</evidence>
<evidence type="ECO:0000259" key="2">
    <source>
        <dbReference type="PROSITE" id="PS51011"/>
    </source>
</evidence>
<feature type="compositionally biased region" description="Low complexity" evidence="1">
    <location>
        <begin position="588"/>
        <end position="597"/>
    </location>
</feature>
<dbReference type="Gene3D" id="3.40.50.150">
    <property type="entry name" value="Vaccinia Virus protein VP39"/>
    <property type="match status" value="1"/>
</dbReference>
<feature type="domain" description="ARID" evidence="2">
    <location>
        <begin position="451"/>
        <end position="577"/>
    </location>
</feature>
<dbReference type="InterPro" id="IPR029063">
    <property type="entry name" value="SAM-dependent_MTases_sf"/>
</dbReference>
<dbReference type="Pfam" id="PF13649">
    <property type="entry name" value="Methyltransf_25"/>
    <property type="match status" value="1"/>
</dbReference>
<reference evidence="3 4" key="1">
    <citation type="journal article" date="2016" name="Mol. Biol. Evol.">
        <title>Comparative Genomics of Early-Diverging Mushroom-Forming Fungi Provides Insights into the Origins of Lignocellulose Decay Capabilities.</title>
        <authorList>
            <person name="Nagy L.G."/>
            <person name="Riley R."/>
            <person name="Tritt A."/>
            <person name="Adam C."/>
            <person name="Daum C."/>
            <person name="Floudas D."/>
            <person name="Sun H."/>
            <person name="Yadav J.S."/>
            <person name="Pangilinan J."/>
            <person name="Larsson K.H."/>
            <person name="Matsuura K."/>
            <person name="Barry K."/>
            <person name="Labutti K."/>
            <person name="Kuo R."/>
            <person name="Ohm R.A."/>
            <person name="Bhattacharya S.S."/>
            <person name="Shirouzu T."/>
            <person name="Yoshinaga Y."/>
            <person name="Martin F.M."/>
            <person name="Grigoriev I.V."/>
            <person name="Hibbett D.S."/>
        </authorList>
    </citation>
    <scope>NUCLEOTIDE SEQUENCE [LARGE SCALE GENOMIC DNA]</scope>
    <source>
        <strain evidence="3 4">HHB9708</strain>
    </source>
</reference>
<dbReference type="PROSITE" id="PS51011">
    <property type="entry name" value="ARID"/>
    <property type="match status" value="1"/>
</dbReference>
<evidence type="ECO:0000313" key="3">
    <source>
        <dbReference type="EMBL" id="KZS92938.1"/>
    </source>
</evidence>
<proteinExistence type="predicted"/>
<dbReference type="PANTHER" id="PTHR43591">
    <property type="entry name" value="METHYLTRANSFERASE"/>
    <property type="match status" value="1"/>
</dbReference>
<dbReference type="STRING" id="1314777.A0A164U5K1"/>
<feature type="compositionally biased region" description="Low complexity" evidence="1">
    <location>
        <begin position="604"/>
        <end position="616"/>
    </location>
</feature>
<dbReference type="EMBL" id="KV419408">
    <property type="protein sequence ID" value="KZS92938.1"/>
    <property type="molecule type" value="Genomic_DNA"/>
</dbReference>
<dbReference type="SUPFAM" id="SSF53335">
    <property type="entry name" value="S-adenosyl-L-methionine-dependent methyltransferases"/>
    <property type="match status" value="1"/>
</dbReference>
<dbReference type="InterPro" id="IPR001606">
    <property type="entry name" value="ARID_dom"/>
</dbReference>
<dbReference type="InterPro" id="IPR036431">
    <property type="entry name" value="ARID_dom_sf"/>
</dbReference>
<accession>A0A164U5K1</accession>
<feature type="compositionally biased region" description="Polar residues" evidence="1">
    <location>
        <begin position="625"/>
        <end position="636"/>
    </location>
</feature>
<name>A0A164U5K1_9AGAM</name>
<keyword evidence="4" id="KW-1185">Reference proteome</keyword>
<dbReference type="InterPro" id="IPR041698">
    <property type="entry name" value="Methyltransf_25"/>
</dbReference>
<dbReference type="PANTHER" id="PTHR43591:SF24">
    <property type="entry name" value="2-METHOXY-6-POLYPRENYL-1,4-BENZOQUINOL METHYLASE, MITOCHONDRIAL"/>
    <property type="match status" value="1"/>
</dbReference>
<organism evidence="3 4">
    <name type="scientific">Sistotremastrum niveocremeum HHB9708</name>
    <dbReference type="NCBI Taxonomy" id="1314777"/>
    <lineage>
        <taxon>Eukaryota</taxon>
        <taxon>Fungi</taxon>
        <taxon>Dikarya</taxon>
        <taxon>Basidiomycota</taxon>
        <taxon>Agaricomycotina</taxon>
        <taxon>Agaricomycetes</taxon>
        <taxon>Sistotremastrales</taxon>
        <taxon>Sistotremastraceae</taxon>
        <taxon>Sertulicium</taxon>
        <taxon>Sertulicium niveocremeum</taxon>
    </lineage>
</organism>
<dbReference type="Pfam" id="PF01388">
    <property type="entry name" value="ARID"/>
    <property type="match status" value="1"/>
</dbReference>
<dbReference type="CDD" id="cd02440">
    <property type="entry name" value="AdoMet_MTases"/>
    <property type="match status" value="1"/>
</dbReference>
<evidence type="ECO:0000256" key="1">
    <source>
        <dbReference type="SAM" id="MobiDB-lite"/>
    </source>
</evidence>
<sequence>MYFDYEDSALDDHDPECCHCGEHFGARSASPAPSVYSFSSSRDGHMLRELHGRTLNALCETYMLPADDTEFQRLNRAHELWKLQLGALTMAPDLVDQILAPQEGVQRRVLDLGTGTGVWLTDMAQKYPWVEYVGVDLAPSIGLRGSKTENPLPPNIRVEIDDINLDLKHYNQSFDLVHARFIGPGITDYRRLLKEIAQVLRPGGMVMLLEPDWELYDENGDAIEPIFEDKSSGSWHARVLFESYGAFRRCGGSLEAGLMLQRWLDEVEEFEEPQVEQIFLPIGQWMTAMTEEETRRLREIGEMTRQDALGLMLSLRPMLLADGFFEKAADMMLGRGRYELSEASLQHTGIRTLLKWHGGYARKKCQPHAVSTTPNGASTEQSPFFSLDPSNVAKQIAALSSAGRARRATQSNDIGPRSPTVPFATISSYQPSPNPASMLQAQSGQPQMHTSRQRQTFYSGLAQIMQAHGRPLPPTITGIPLPYDEATSPWKTLEPSSELGGVKFAGRDVDLFKLWSLVASAGTSSKFEREKGWASLLPHFDLPAEIPSPQGHGVISSAARLADFYRHLLFPFEEFYIRTQQQAQMARSQGMPAQGGPQQPPGLLPQMSSSSMGQPPLRQPINPYLPQNTHGASPSLLNLQSLPEQQPGQMLPGPAGQEDLDHGAKRKMFDSVEHDGKRARRRTDSDLSGGIADPQFRYDLASQGISDDPIGVNAVASSGRIGNLRKKIEYVPIARSVDSYGGRELEMIEAELAKMNARRALRNIDEWGLIDIDGLTMSLRSRLPTELSFSLASVAILSTMRGAQANSGFPLGHAEDLLSELLDLLQEKAFDSTPDDEEVSLDRIWTFHELSEALIEEGSRPLASIFSPDNARESWHVPMQRPGDLVLAVINVLRNFTLTTENQQHIAKLPEVLDLVLRVASLAPVSDTVSPNKPRALSPVLTLGDIAMVRRDALHILLNLAGTVDLSAHNPATISRIFGLLSSFLIDPSEAIGPMAHAMSLARPYPQSFPIPALADVALECFSKIAQPDANRAVFAKQIPSEQLWILFESMVHRLPVTEVDFKIAGNEQWFSYIEKIIMSLYCLAFIADPELKARIRDSRALGFHKVIMKMVKKYTVQTPREYREYFVVPARRAIEVLKLIDDGGDSFATPQISMPTVAFGMGYGEQNNSKEEFGTGLLGGYSEDLTWSVLLSPMLDDVMFAEMDSLLRIASVD</sequence>
<protein>
    <recommendedName>
        <fullName evidence="2">ARID domain-containing protein</fullName>
    </recommendedName>
</protein>
<gene>
    <name evidence="3" type="ORF">SISNIDRAFT_485888</name>
</gene>
<dbReference type="OrthoDB" id="1938591at2759"/>